<feature type="transmembrane region" description="Helical" evidence="1">
    <location>
        <begin position="61"/>
        <end position="82"/>
    </location>
</feature>
<sequence length="130" mass="15872">MFSKSNKKTEVELEQHELLENAQTRIKQKKRLYVHFVIFLIGSVFLVFINKILNYWETYDWFIWAITFWGFIFAIHVFNVFVTQKFMGKEWERQQREKLVAKQKRRIAELQKEIETDFPVSKVNKKPLEP</sequence>
<evidence type="ECO:0000256" key="1">
    <source>
        <dbReference type="SAM" id="Phobius"/>
    </source>
</evidence>
<dbReference type="RefSeq" id="WP_192463438.1">
    <property type="nucleotide sequence ID" value="NZ_JACYFJ010000008.1"/>
</dbReference>
<gene>
    <name evidence="3" type="ORF">ACFOUT_11750</name>
</gene>
<dbReference type="EMBL" id="JBHSAW010000008">
    <property type="protein sequence ID" value="MFC4096552.1"/>
    <property type="molecule type" value="Genomic_DNA"/>
</dbReference>
<feature type="domain" description="2TM" evidence="2">
    <location>
        <begin position="20"/>
        <end position="100"/>
    </location>
</feature>
<name>A0ABV8JQH5_9FLAO</name>
<dbReference type="Pfam" id="PF13239">
    <property type="entry name" value="2TM"/>
    <property type="match status" value="1"/>
</dbReference>
<evidence type="ECO:0000313" key="3">
    <source>
        <dbReference type="EMBL" id="MFC4096552.1"/>
    </source>
</evidence>
<organism evidence="3 4">
    <name type="scientific">Euzebyella saccharophila</name>
    <dbReference type="NCBI Taxonomy" id="679664"/>
    <lineage>
        <taxon>Bacteria</taxon>
        <taxon>Pseudomonadati</taxon>
        <taxon>Bacteroidota</taxon>
        <taxon>Flavobacteriia</taxon>
        <taxon>Flavobacteriales</taxon>
        <taxon>Flavobacteriaceae</taxon>
        <taxon>Euzebyella</taxon>
    </lineage>
</organism>
<evidence type="ECO:0000313" key="4">
    <source>
        <dbReference type="Proteomes" id="UP001595814"/>
    </source>
</evidence>
<comment type="caution">
    <text evidence="3">The sequence shown here is derived from an EMBL/GenBank/DDBJ whole genome shotgun (WGS) entry which is preliminary data.</text>
</comment>
<keyword evidence="1" id="KW-1133">Transmembrane helix</keyword>
<accession>A0ABV8JQH5</accession>
<keyword evidence="4" id="KW-1185">Reference proteome</keyword>
<dbReference type="Proteomes" id="UP001595814">
    <property type="component" value="Unassembled WGS sequence"/>
</dbReference>
<dbReference type="InterPro" id="IPR025698">
    <property type="entry name" value="2TM_dom"/>
</dbReference>
<evidence type="ECO:0000259" key="2">
    <source>
        <dbReference type="Pfam" id="PF13239"/>
    </source>
</evidence>
<reference evidence="4" key="1">
    <citation type="journal article" date="2019" name="Int. J. Syst. Evol. Microbiol.">
        <title>The Global Catalogue of Microorganisms (GCM) 10K type strain sequencing project: providing services to taxonomists for standard genome sequencing and annotation.</title>
        <authorList>
            <consortium name="The Broad Institute Genomics Platform"/>
            <consortium name="The Broad Institute Genome Sequencing Center for Infectious Disease"/>
            <person name="Wu L."/>
            <person name="Ma J."/>
        </authorList>
    </citation>
    <scope>NUCLEOTIDE SEQUENCE [LARGE SCALE GENOMIC DNA]</scope>
    <source>
        <strain evidence="4">CECT 7477</strain>
    </source>
</reference>
<feature type="transmembrane region" description="Helical" evidence="1">
    <location>
        <begin position="32"/>
        <end position="49"/>
    </location>
</feature>
<protein>
    <submittedName>
        <fullName evidence="3">2TM domain-containing protein</fullName>
    </submittedName>
</protein>
<proteinExistence type="predicted"/>
<keyword evidence="1" id="KW-0812">Transmembrane</keyword>
<keyword evidence="1" id="KW-0472">Membrane</keyword>